<gene>
    <name evidence="10" type="ORF">P7W03_18295</name>
</gene>
<dbReference type="InterPro" id="IPR011990">
    <property type="entry name" value="TPR-like_helical_dom_sf"/>
</dbReference>
<dbReference type="InterPro" id="IPR005158">
    <property type="entry name" value="BTAD"/>
</dbReference>
<organism evidence="10 11">
    <name type="scientific">Streptomyces rochei</name>
    <name type="common">Streptomyces parvullus</name>
    <dbReference type="NCBI Taxonomy" id="1928"/>
    <lineage>
        <taxon>Bacteria</taxon>
        <taxon>Bacillati</taxon>
        <taxon>Actinomycetota</taxon>
        <taxon>Actinomycetes</taxon>
        <taxon>Kitasatosporales</taxon>
        <taxon>Streptomycetaceae</taxon>
        <taxon>Streptomyces</taxon>
        <taxon>Streptomyces rochei group</taxon>
    </lineage>
</organism>
<keyword evidence="5" id="KW-0804">Transcription</keyword>
<accession>A0AAX3ZJK3</accession>
<sequence length="1003" mass="109481">MTTTAPHTVRCNILGTLEIWADRHRIRLGGPIQERVLVTLLLEPGRVVPVTRLVQTVWDDDPPATAVHQIRKAVADLRRRIPEGASLVVTDGPGYRAVVDDDQLDLSRFHRLTAQARRDVAAGLTDQAADRLCEALALWRGSVMAGRGGAALTAAATALDERRLTATEQLYQLRLDRGEAGELIGDLRALVAEHPLCENLRGQLMLALYRSGRAAEALEEYGRARALLVEELGMDPGPRLTRLYEAILRDAEELAAPEQPAAPAPAPPAAPQPPAPLSPSTLPYDLTDFTGRERELGQLLAGAQRPSEGTRIVALDGMGGSGKTSLAVRASHQLAEAYPDGRLFINLRGYSPVEKPVQPSAALGALLRTLGVPDQRVPEDESGRTALWRATLAERRVLLLLDNALDAAQVLPLLPASPGCLVIVTSRARLVELDGAEWIHIGVMRPEDSTTLLAETLGDERAAAEPEAVAELAELCGQLPLALRIASARLCNRSRWTVQYLVDRLRDERRRLGELSAGDRSVAATIQLSYQMMEERHRTAFRLIGLHPGTDVDVQSVAALLGTDRWDAEDILERLLDVHLVQQQKMGRYGLHDLVRSFAQTLRTEGTAEADRAAVERVVDYYVAASEQACTVLFPGRARHAPGLPPTTAELPAPKDAAEARAWFAREHRALLSAVGLCHERGLDRQTGFLARNVLFHLHLRSYFEEYETVARYAVESARRLGEPWALRAGLSNLVSSHWKTGRFRDGLAAAEEALGLARSCGDRHGEAVSLDQLGLLHSSLGHLAEGRDHLIRSIALHENAMRKEMALCNLSTVYAWLGQYEKAAEVAEEAISLHRSDGDPAVHVMALNDLAVAHLGLGAPEAAARCVERALDRGDESALPEEIALSLALAADAGQRLGRATPAYEERALALVRTRGTTLRRCQIENIVGRLHRHRGAYAQALALHEHAAHWAEAIEYRVELARAFDGMARTMKALGDAAGAARHRERADLLFDEMGMPEPAR</sequence>
<dbReference type="SMART" id="SM00862">
    <property type="entry name" value="Trans_reg_C"/>
    <property type="match status" value="1"/>
</dbReference>
<evidence type="ECO:0000256" key="7">
    <source>
        <dbReference type="PROSITE-ProRule" id="PRU01091"/>
    </source>
</evidence>
<evidence type="ECO:0000256" key="8">
    <source>
        <dbReference type="SAM" id="MobiDB-lite"/>
    </source>
</evidence>
<feature type="compositionally biased region" description="Pro residues" evidence="8">
    <location>
        <begin position="260"/>
        <end position="277"/>
    </location>
</feature>
<protein>
    <submittedName>
        <fullName evidence="10">BTAD domain-containing putative transcriptional regulator</fullName>
    </submittedName>
</protein>
<feature type="domain" description="OmpR/PhoB-type" evidence="9">
    <location>
        <begin position="1"/>
        <end position="99"/>
    </location>
</feature>
<dbReference type="SUPFAM" id="SSF48452">
    <property type="entry name" value="TPR-like"/>
    <property type="match status" value="2"/>
</dbReference>
<keyword evidence="3" id="KW-0805">Transcription regulation</keyword>
<feature type="repeat" description="TPR" evidence="6">
    <location>
        <begin position="805"/>
        <end position="838"/>
    </location>
</feature>
<dbReference type="InterPro" id="IPR051677">
    <property type="entry name" value="AfsR-DnrI-RedD_regulator"/>
</dbReference>
<evidence type="ECO:0000256" key="6">
    <source>
        <dbReference type="PROSITE-ProRule" id="PRU00339"/>
    </source>
</evidence>
<feature type="region of interest" description="Disordered" evidence="8">
    <location>
        <begin position="255"/>
        <end position="287"/>
    </location>
</feature>
<dbReference type="InterPro" id="IPR016032">
    <property type="entry name" value="Sig_transdc_resp-reg_C-effctor"/>
</dbReference>
<dbReference type="SMART" id="SM00028">
    <property type="entry name" value="TPR"/>
    <property type="match status" value="4"/>
</dbReference>
<comment type="similarity">
    <text evidence="1">Belongs to the AfsR/DnrI/RedD regulatory family.</text>
</comment>
<dbReference type="PROSITE" id="PS51755">
    <property type="entry name" value="OMPR_PHOB"/>
    <property type="match status" value="1"/>
</dbReference>
<dbReference type="SUPFAM" id="SSF52540">
    <property type="entry name" value="P-loop containing nucleoside triphosphate hydrolases"/>
    <property type="match status" value="1"/>
</dbReference>
<dbReference type="PANTHER" id="PTHR35807:SF1">
    <property type="entry name" value="TRANSCRIPTIONAL REGULATOR REDD"/>
    <property type="match status" value="1"/>
</dbReference>
<dbReference type="Gene3D" id="3.40.50.300">
    <property type="entry name" value="P-loop containing nucleotide triphosphate hydrolases"/>
    <property type="match status" value="1"/>
</dbReference>
<proteinExistence type="inferred from homology"/>
<evidence type="ECO:0000256" key="1">
    <source>
        <dbReference type="ARBA" id="ARBA00005820"/>
    </source>
</evidence>
<keyword evidence="6" id="KW-0802">TPR repeat</keyword>
<keyword evidence="4 7" id="KW-0238">DNA-binding</keyword>
<dbReference type="InterPro" id="IPR027417">
    <property type="entry name" value="P-loop_NTPase"/>
</dbReference>
<dbReference type="InterPro" id="IPR019734">
    <property type="entry name" value="TPR_rpt"/>
</dbReference>
<evidence type="ECO:0000256" key="2">
    <source>
        <dbReference type="ARBA" id="ARBA00023012"/>
    </source>
</evidence>
<dbReference type="RefSeq" id="WP_019324735.1">
    <property type="nucleotide sequence ID" value="NZ_CP121271.1"/>
</dbReference>
<evidence type="ECO:0000256" key="5">
    <source>
        <dbReference type="ARBA" id="ARBA00023163"/>
    </source>
</evidence>
<reference evidence="10" key="1">
    <citation type="submission" date="2023-03" db="EMBL/GenBank/DDBJ databases">
        <title>Borrelidin-producing and root-colonizing Streptomyces rochei is a potent biopesticide for soil-borne oomycete-caused plant diseases.</title>
        <authorList>
            <person name="Zhou D."/>
            <person name="Wang X."/>
            <person name="Navarro-Munoz J.C."/>
            <person name="Li W."/>
            <person name="Li J."/>
            <person name="Jiu M."/>
            <person name="Deng S."/>
            <person name="Ye Y."/>
            <person name="Daly P."/>
            <person name="Wei L."/>
        </authorList>
    </citation>
    <scope>NUCLEOTIDE SEQUENCE</scope>
    <source>
        <strain evidence="10">JK1</strain>
    </source>
</reference>
<evidence type="ECO:0000313" key="11">
    <source>
        <dbReference type="Proteomes" id="UP001231701"/>
    </source>
</evidence>
<dbReference type="PRINTS" id="PR00364">
    <property type="entry name" value="DISEASERSIST"/>
</dbReference>
<dbReference type="PANTHER" id="PTHR35807">
    <property type="entry name" value="TRANSCRIPTIONAL REGULATOR REDD-RELATED"/>
    <property type="match status" value="1"/>
</dbReference>
<evidence type="ECO:0000259" key="9">
    <source>
        <dbReference type="PROSITE" id="PS51755"/>
    </source>
</evidence>
<dbReference type="Pfam" id="PF00486">
    <property type="entry name" value="Trans_reg_C"/>
    <property type="match status" value="1"/>
</dbReference>
<dbReference type="CDD" id="cd15831">
    <property type="entry name" value="BTAD"/>
    <property type="match status" value="1"/>
</dbReference>
<dbReference type="SUPFAM" id="SSF46894">
    <property type="entry name" value="C-terminal effector domain of the bipartite response regulators"/>
    <property type="match status" value="1"/>
</dbReference>
<dbReference type="InterPro" id="IPR001867">
    <property type="entry name" value="OmpR/PhoB-type_DNA-bd"/>
</dbReference>
<dbReference type="Gene3D" id="1.25.40.10">
    <property type="entry name" value="Tetratricopeptide repeat domain"/>
    <property type="match status" value="3"/>
</dbReference>
<dbReference type="Pfam" id="PF03704">
    <property type="entry name" value="BTAD"/>
    <property type="match status" value="1"/>
</dbReference>
<dbReference type="EMBL" id="CP121271">
    <property type="protein sequence ID" value="WMC87386.1"/>
    <property type="molecule type" value="Genomic_DNA"/>
</dbReference>
<dbReference type="GO" id="GO:0000160">
    <property type="term" value="P:phosphorelay signal transduction system"/>
    <property type="evidence" value="ECO:0007669"/>
    <property type="project" value="UniProtKB-KW"/>
</dbReference>
<dbReference type="Proteomes" id="UP001231701">
    <property type="component" value="Chromosome"/>
</dbReference>
<dbReference type="PROSITE" id="PS50005">
    <property type="entry name" value="TPR"/>
    <property type="match status" value="1"/>
</dbReference>
<dbReference type="InterPro" id="IPR036388">
    <property type="entry name" value="WH-like_DNA-bd_sf"/>
</dbReference>
<dbReference type="InterPro" id="IPR002182">
    <property type="entry name" value="NB-ARC"/>
</dbReference>
<evidence type="ECO:0000256" key="3">
    <source>
        <dbReference type="ARBA" id="ARBA00023015"/>
    </source>
</evidence>
<dbReference type="Pfam" id="PF13424">
    <property type="entry name" value="TPR_12"/>
    <property type="match status" value="1"/>
</dbReference>
<dbReference type="GeneID" id="90944016"/>
<dbReference type="Gene3D" id="1.10.10.10">
    <property type="entry name" value="Winged helix-like DNA-binding domain superfamily/Winged helix DNA-binding domain"/>
    <property type="match status" value="2"/>
</dbReference>
<evidence type="ECO:0000313" key="10">
    <source>
        <dbReference type="EMBL" id="WMC87386.1"/>
    </source>
</evidence>
<dbReference type="AlphaFoldDB" id="A0AAX3ZJK3"/>
<dbReference type="GO" id="GO:0043531">
    <property type="term" value="F:ADP binding"/>
    <property type="evidence" value="ECO:0007669"/>
    <property type="project" value="InterPro"/>
</dbReference>
<evidence type="ECO:0000256" key="4">
    <source>
        <dbReference type="ARBA" id="ARBA00023125"/>
    </source>
</evidence>
<feature type="DNA-binding region" description="OmpR/PhoB-type" evidence="7">
    <location>
        <begin position="1"/>
        <end position="99"/>
    </location>
</feature>
<keyword evidence="2" id="KW-0902">Two-component regulatory system</keyword>
<dbReference type="GO" id="GO:0006355">
    <property type="term" value="P:regulation of DNA-templated transcription"/>
    <property type="evidence" value="ECO:0007669"/>
    <property type="project" value="InterPro"/>
</dbReference>
<dbReference type="Pfam" id="PF00931">
    <property type="entry name" value="NB-ARC"/>
    <property type="match status" value="1"/>
</dbReference>
<name>A0AAX3ZJK3_STRRO</name>
<dbReference type="SMART" id="SM01043">
    <property type="entry name" value="BTAD"/>
    <property type="match status" value="1"/>
</dbReference>
<dbReference type="GO" id="GO:0003677">
    <property type="term" value="F:DNA binding"/>
    <property type="evidence" value="ECO:0007669"/>
    <property type="project" value="UniProtKB-UniRule"/>
</dbReference>